<dbReference type="AlphaFoldDB" id="A0A4P9VUG1"/>
<dbReference type="OrthoDB" id="424753at2759"/>
<dbReference type="EMBL" id="ML001488">
    <property type="protein sequence ID" value="RKO83229.1"/>
    <property type="molecule type" value="Genomic_DNA"/>
</dbReference>
<keyword evidence="2" id="KW-1185">Reference proteome</keyword>
<accession>A0A4P9VUG1</accession>
<reference evidence="2" key="1">
    <citation type="journal article" date="2018" name="Nat. Microbiol.">
        <title>Leveraging single-cell genomics to expand the fungal tree of life.</title>
        <authorList>
            <person name="Ahrendt S.R."/>
            <person name="Quandt C.A."/>
            <person name="Ciobanu D."/>
            <person name="Clum A."/>
            <person name="Salamov A."/>
            <person name="Andreopoulos B."/>
            <person name="Cheng J.F."/>
            <person name="Woyke T."/>
            <person name="Pelin A."/>
            <person name="Henrissat B."/>
            <person name="Reynolds N.K."/>
            <person name="Benny G.L."/>
            <person name="Smith M.E."/>
            <person name="James T.Y."/>
            <person name="Grigoriev I.V."/>
        </authorList>
    </citation>
    <scope>NUCLEOTIDE SEQUENCE [LARGE SCALE GENOMIC DNA]</scope>
</reference>
<evidence type="ECO:0000313" key="2">
    <source>
        <dbReference type="Proteomes" id="UP000269721"/>
    </source>
</evidence>
<evidence type="ECO:0000313" key="1">
    <source>
        <dbReference type="EMBL" id="RKO83229.1"/>
    </source>
</evidence>
<dbReference type="Proteomes" id="UP000269721">
    <property type="component" value="Unassembled WGS sequence"/>
</dbReference>
<name>A0A4P9VUG1_9FUNG</name>
<proteinExistence type="predicted"/>
<gene>
    <name evidence="1" type="ORF">BDK51DRAFT_50155</name>
</gene>
<sequence length="153" mass="16247">MLVVKVTSKISARIAELHAAGAPPPLDGNMPAKPRPLGRVSGGFYANHTSQRVVAEPKVFMSDDESGSDDMDIDPQLKNTAEYKELRKLKKLARINGDGAIPSSHAADPVHHGFKCDRCQTEPIVGVNATSSGPLPFDLDGARETLAGHPDGV</sequence>
<organism evidence="1 2">
    <name type="scientific">Blyttiomyces helicus</name>
    <dbReference type="NCBI Taxonomy" id="388810"/>
    <lineage>
        <taxon>Eukaryota</taxon>
        <taxon>Fungi</taxon>
        <taxon>Fungi incertae sedis</taxon>
        <taxon>Chytridiomycota</taxon>
        <taxon>Chytridiomycota incertae sedis</taxon>
        <taxon>Chytridiomycetes</taxon>
        <taxon>Chytridiomycetes incertae sedis</taxon>
        <taxon>Blyttiomyces</taxon>
    </lineage>
</organism>
<protein>
    <submittedName>
        <fullName evidence="1">Uncharacterized protein</fullName>
    </submittedName>
</protein>